<keyword evidence="2" id="KW-1133">Transmembrane helix</keyword>
<dbReference type="InterPro" id="IPR036300">
    <property type="entry name" value="MIR_dom_sf"/>
</dbReference>
<sequence>MTHTAIADTEKNENTDDSIKQFYHQGKSMPYFSITEWQKFQCLKTSWVKNFIILLFSSFLAIANYQRLLPLIYLIQSSNSSTAHFAGKDQILRPEEKILHQIGLIKEGVFHLNFIPPLGFTIFSILGRVDPSELSSLATLVRLRWINLIFSSATVFVISLTLMLVHNVNAIITIGLITLLTKTPIFIQESCNISLEMLEILSISLVLFNFGCYRKFGNSMAWILTCVFLGFSISIKNIGWMTYLLVGFVYLYDFSVSYMGDIKISNKCLFGYHLVCKTVTIIAIPLSILLGSYYYLFTTSFNVLNVPDFQLMTPQFQQTLLLSSNVINERKAVPDYINFLDTVLIRHVNSLGGHLHSHNFTYRSGSHEQQVTLYDFEDGNNEWVIEPASDILKKRVYADGEIVSVRRNDKVYLRHKITGKYLYLSPDHKPPINEREHDFEVSCRDWPANDTDSIADFRFSLDYDKDENDIDPIRSKLKPIRTKFQITANGGKICDVLSHDDRLPSWGFYQQEVLCVSPAVVDRTLFFIDDVVLPYGKGGPGYEMDLYEVPELNWFRFLAEYIYRSFRKDYTFHLIDQDIDVSLKEDSIHKWVIPWKIEDNHNSHNIVSGPIVYDALIALVLGLLVVSPIILFIRFWTWKLPKQQSHENIFLDNIIMKMTIYDFLQYDIIYSIGWALHFMIFNYSKHQVLSIKEYLPAFILLIHQAGILFQYVKNSKVLLGIIVSIGLVTYLLPLVLK</sequence>
<proteinExistence type="predicted"/>
<dbReference type="VEuPathDB" id="FungiDB:SCODWIG_02247"/>
<feature type="transmembrane region" description="Helical" evidence="2">
    <location>
        <begin position="146"/>
        <end position="165"/>
    </location>
</feature>
<dbReference type="GO" id="GO:0005783">
    <property type="term" value="C:endoplasmic reticulum"/>
    <property type="evidence" value="ECO:0007669"/>
    <property type="project" value="TreeGrafter"/>
</dbReference>
<dbReference type="EMBL" id="UFAJ01000366">
    <property type="protein sequence ID" value="SSD60486.1"/>
    <property type="molecule type" value="Genomic_DNA"/>
</dbReference>
<feature type="transmembrane region" description="Helical" evidence="2">
    <location>
        <begin position="694"/>
        <end position="712"/>
    </location>
</feature>
<feature type="transmembrane region" description="Helical" evidence="2">
    <location>
        <begin position="222"/>
        <end position="252"/>
    </location>
</feature>
<dbReference type="GO" id="GO:0004169">
    <property type="term" value="F:dolichyl-phosphate-mannose-protein mannosyltransferase activity"/>
    <property type="evidence" value="ECO:0007669"/>
    <property type="project" value="TreeGrafter"/>
</dbReference>
<evidence type="ECO:0000259" key="3">
    <source>
        <dbReference type="PROSITE" id="PS50919"/>
    </source>
</evidence>
<evidence type="ECO:0000313" key="5">
    <source>
        <dbReference type="Proteomes" id="UP000262825"/>
    </source>
</evidence>
<keyword evidence="2" id="KW-0812">Transmembrane</keyword>
<keyword evidence="5" id="KW-1185">Reference proteome</keyword>
<organism evidence="4 5">
    <name type="scientific">Saccharomycodes ludwigii</name>
    <dbReference type="NCBI Taxonomy" id="36035"/>
    <lineage>
        <taxon>Eukaryota</taxon>
        <taxon>Fungi</taxon>
        <taxon>Dikarya</taxon>
        <taxon>Ascomycota</taxon>
        <taxon>Saccharomycotina</taxon>
        <taxon>Saccharomycetes</taxon>
        <taxon>Saccharomycodales</taxon>
        <taxon>Saccharomycodaceae</taxon>
        <taxon>Saccharomycodes</taxon>
    </lineage>
</organism>
<gene>
    <name evidence="4" type="ORF">SCODWIG_02247</name>
</gene>
<dbReference type="SMART" id="SM00472">
    <property type="entry name" value="MIR"/>
    <property type="match status" value="2"/>
</dbReference>
<feature type="transmembrane region" description="Helical" evidence="2">
    <location>
        <begin position="718"/>
        <end position="736"/>
    </location>
</feature>
<dbReference type="Pfam" id="PF02815">
    <property type="entry name" value="MIR"/>
    <property type="match status" value="1"/>
</dbReference>
<dbReference type="PANTHER" id="PTHR10050:SF50">
    <property type="entry name" value="DOLICHYL-PHOSPHATE-MANNOSE--PROTEIN MANNOSYLTRANSFERASE 1-RELATED"/>
    <property type="match status" value="1"/>
</dbReference>
<dbReference type="InterPro" id="IPR016093">
    <property type="entry name" value="MIR_motif"/>
</dbReference>
<keyword evidence="1" id="KW-0677">Repeat</keyword>
<name>A0A376B712_9ASCO</name>
<dbReference type="SUPFAM" id="SSF82109">
    <property type="entry name" value="MIR domain"/>
    <property type="match status" value="1"/>
</dbReference>
<reference evidence="5" key="1">
    <citation type="submission" date="2018-06" db="EMBL/GenBank/DDBJ databases">
        <authorList>
            <person name="Guldener U."/>
        </authorList>
    </citation>
    <scope>NUCLEOTIDE SEQUENCE [LARGE SCALE GENOMIC DNA]</scope>
    <source>
        <strain evidence="5">UTAD17</strain>
    </source>
</reference>
<dbReference type="Proteomes" id="UP000262825">
    <property type="component" value="Unassembled WGS sequence"/>
</dbReference>
<evidence type="ECO:0000313" key="4">
    <source>
        <dbReference type="EMBL" id="SSD60486.1"/>
    </source>
</evidence>
<dbReference type="Gene3D" id="2.80.10.50">
    <property type="match status" value="1"/>
</dbReference>
<dbReference type="AlphaFoldDB" id="A0A376B712"/>
<dbReference type="PANTHER" id="PTHR10050">
    <property type="entry name" value="DOLICHYL-PHOSPHATE-MANNOSE--PROTEIN MANNOSYLTRANSFERASE"/>
    <property type="match status" value="1"/>
</dbReference>
<feature type="transmembrane region" description="Helical" evidence="2">
    <location>
        <begin position="611"/>
        <end position="636"/>
    </location>
</feature>
<feature type="transmembrane region" description="Helical" evidence="2">
    <location>
        <begin position="663"/>
        <end position="682"/>
    </location>
</feature>
<feature type="domain" description="MIR" evidence="3">
    <location>
        <begin position="334"/>
        <end position="388"/>
    </location>
</feature>
<feature type="transmembrane region" description="Helical" evidence="2">
    <location>
        <begin position="272"/>
        <end position="296"/>
    </location>
</feature>
<feature type="transmembrane region" description="Helical" evidence="2">
    <location>
        <begin position="47"/>
        <end position="65"/>
    </location>
</feature>
<evidence type="ECO:0000256" key="2">
    <source>
        <dbReference type="SAM" id="Phobius"/>
    </source>
</evidence>
<keyword evidence="2" id="KW-0472">Membrane</keyword>
<protein>
    <recommendedName>
        <fullName evidence="3">MIR domain-containing protein</fullName>
    </recommendedName>
</protein>
<evidence type="ECO:0000256" key="1">
    <source>
        <dbReference type="ARBA" id="ARBA00022737"/>
    </source>
</evidence>
<accession>A0A376B712</accession>
<dbReference type="InterPro" id="IPR027005">
    <property type="entry name" value="PMT-like"/>
</dbReference>
<dbReference type="PROSITE" id="PS50919">
    <property type="entry name" value="MIR"/>
    <property type="match status" value="1"/>
</dbReference>